<dbReference type="PANTHER" id="PTHR33066:SF2">
    <property type="entry name" value="FILAGGRIN-2-LIKE"/>
    <property type="match status" value="1"/>
</dbReference>
<name>A0ABQ8MBC7_LABRO</name>
<feature type="region of interest" description="Disordered" evidence="5">
    <location>
        <begin position="70"/>
        <end position="121"/>
    </location>
</feature>
<dbReference type="Pfam" id="PF00078">
    <property type="entry name" value="RVT_1"/>
    <property type="match status" value="1"/>
</dbReference>
<dbReference type="Gene3D" id="1.10.443.10">
    <property type="entry name" value="Intergrase catalytic core"/>
    <property type="match status" value="1"/>
</dbReference>
<evidence type="ECO:0000313" key="8">
    <source>
        <dbReference type="Proteomes" id="UP000830375"/>
    </source>
</evidence>
<evidence type="ECO:0000256" key="5">
    <source>
        <dbReference type="SAM" id="MobiDB-lite"/>
    </source>
</evidence>
<gene>
    <name evidence="7" type="ORF">H4Q32_022423</name>
</gene>
<feature type="compositionally biased region" description="Low complexity" evidence="5">
    <location>
        <begin position="989"/>
        <end position="1000"/>
    </location>
</feature>
<feature type="domain" description="Reverse transcriptase" evidence="6">
    <location>
        <begin position="539"/>
        <end position="721"/>
    </location>
</feature>
<evidence type="ECO:0000256" key="3">
    <source>
        <dbReference type="ARBA" id="ARBA00023125"/>
    </source>
</evidence>
<comment type="caution">
    <text evidence="7">The sequence shown here is derived from an EMBL/GenBank/DDBJ whole genome shotgun (WGS) entry which is preliminary data.</text>
</comment>
<dbReference type="InterPro" id="IPR000477">
    <property type="entry name" value="RT_dom"/>
</dbReference>
<organism evidence="7 8">
    <name type="scientific">Labeo rohita</name>
    <name type="common">Indian major carp</name>
    <name type="synonym">Cyprinus rohita</name>
    <dbReference type="NCBI Taxonomy" id="84645"/>
    <lineage>
        <taxon>Eukaryota</taxon>
        <taxon>Metazoa</taxon>
        <taxon>Chordata</taxon>
        <taxon>Craniata</taxon>
        <taxon>Vertebrata</taxon>
        <taxon>Euteleostomi</taxon>
        <taxon>Actinopterygii</taxon>
        <taxon>Neopterygii</taxon>
        <taxon>Teleostei</taxon>
        <taxon>Ostariophysi</taxon>
        <taxon>Cypriniformes</taxon>
        <taxon>Cyprinidae</taxon>
        <taxon>Labeoninae</taxon>
        <taxon>Labeonini</taxon>
        <taxon>Labeo</taxon>
    </lineage>
</organism>
<evidence type="ECO:0000256" key="2">
    <source>
        <dbReference type="ARBA" id="ARBA00012180"/>
    </source>
</evidence>
<evidence type="ECO:0000259" key="6">
    <source>
        <dbReference type="PROSITE" id="PS50878"/>
    </source>
</evidence>
<feature type="compositionally biased region" description="Polar residues" evidence="5">
    <location>
        <begin position="1023"/>
        <end position="1033"/>
    </location>
</feature>
<dbReference type="InterPro" id="IPR043128">
    <property type="entry name" value="Rev_trsase/Diguanyl_cyclase"/>
</dbReference>
<dbReference type="Gene3D" id="1.10.150.130">
    <property type="match status" value="1"/>
</dbReference>
<feature type="compositionally biased region" description="Polar residues" evidence="5">
    <location>
        <begin position="821"/>
        <end position="832"/>
    </location>
</feature>
<dbReference type="Gene3D" id="3.10.10.10">
    <property type="entry name" value="HIV Type 1 Reverse Transcriptase, subunit A, domain 1"/>
    <property type="match status" value="1"/>
</dbReference>
<dbReference type="Gene3D" id="3.30.70.270">
    <property type="match status" value="1"/>
</dbReference>
<keyword evidence="3" id="KW-0238">DNA-binding</keyword>
<feature type="region of interest" description="Disordered" evidence="5">
    <location>
        <begin position="989"/>
        <end position="1008"/>
    </location>
</feature>
<feature type="region of interest" description="Disordered" evidence="5">
    <location>
        <begin position="358"/>
        <end position="397"/>
    </location>
</feature>
<dbReference type="PROSITE" id="PS50878">
    <property type="entry name" value="RT_POL"/>
    <property type="match status" value="1"/>
</dbReference>
<dbReference type="InterPro" id="IPR010998">
    <property type="entry name" value="Integrase_recombinase_N"/>
</dbReference>
<sequence length="1437" mass="156955">MILMVFASSVWGKNTLPSGSRESASTAISYRSKCFVRGSLFFKEERAAAPSLQSWGSRVDLAEARETGTPLSLAISPDQEVLPSVSEARPGASSERAEDTSSLASAEIDLESATSERSSRDDKAYEELLGVVTRAVDRLKLDWPQEQETLKRSKLDDRFLSGGRGEGPQRRSFPFFGDLHDELARSWSTGLYDDAPGRRDARGLSLPWELIILKKPMLPTKPCRLTSSLVGKAYQAAGQAGASLHTMAVLQAYQADLLKDLSTGGTIDEEAFLELRRATDLSLRATKQTARAIGRSMAAMVSTERHLWLNLTGIKERDRSFLLDAPVSPSGLFGDAVNSVVTRFREARRHEEAFVRFLPRRAQASGPSATQSRPRPRKDWGAARRTPQSASKRPDLRSILTKKRTVGVCPLGEGRVKIQQRIGAPSRHPQETTVLPPPPLVFRGAAVSDEVLHGRLPPAMFQDTISEVSKLVPLSEKLAAWKLLPDISPWVVRTVEKGYRIQFAYRPPRFNGVVSTSVKPERVHLLTQELQTLLDKGAIEHVPLPDRDSGYYSRYFLVPKKDGGLRPILDLRGLNRYLRTYKFKMLTIKMIVSQIQSRDWFVTIDLKDAYFHVEILPQHRRFLRFAFGGEAYQYRVLPFGLALSPRTYTKCMDTALAPLRLQGIRILNYIDDWLILARSQELALRHRDVVLAHLRSLGLRLNAKKKRSLSCPENNVFGGCMGFDYNAGTTVSCTGRIYSKHPKEYQARSQSYSTLLSKGFRSHGSCIHGDTFGSSAHETVPVVAQSPGISSKGQSPEANKGYAPGASYPFYVVQTPVSDLGSHSRSVLSSQDANDRRLPQGLGCGLEWPSSPRDLERSSSQLAHQLPRNDGCISGPEILSPAVKRLPCPSAGGQHSGGLLHKSPGRTAFAPPEQVSAADSALGTGQVPVPQSDLYSGAYEYGSRLSVQTSCDTRGMETPPQSSQSNLGKILRSRGGPLCFTGDSTMSPLLLSDSSSSPGSGRDGPHVAQTASVRISPDCSAPGSPSQGPSTGVSPLIDSAPLADQSMVLRSNIPPRRLAVGDSGQERSPISGAGDNISSPARALEPSCLAPEGDQLRDAGLPADVVETILSARAPSTRRRYALKWRVFESWCVTHHADPVHCQVVSVLEFLQEKLSSGISPGTLRVYVAAISACHTLIDGVSVGKHPLVARFIRGARRLRPPTRATVPSWDLAIVLEGLSGTPFEPLESAHVRFLTLKMFFLMAITSLKRIGDLQALATSPSCLDFAPGLVKAILHPHPNYLPKVPFSTINPVVLEAFSPPPFTSPEQESLHLLCPVRALQIYVHRTSQWRKSEQLFICYGGRNRGAAATKRIMSHWVRDAIALAYEARGQASPLELRAHSTRGVASSTAIARGAPLQQVCDAAGWSSPHTFIRFYSLDVHATPGSHVLESTSQSHV</sequence>
<dbReference type="SUPFAM" id="SSF56672">
    <property type="entry name" value="DNA/RNA polymerases"/>
    <property type="match status" value="1"/>
</dbReference>
<dbReference type="SUPFAM" id="SSF47823">
    <property type="entry name" value="lambda integrase-like, N-terminal domain"/>
    <property type="match status" value="1"/>
</dbReference>
<proteinExistence type="inferred from homology"/>
<dbReference type="SUPFAM" id="SSF56349">
    <property type="entry name" value="DNA breaking-rejoining enzymes"/>
    <property type="match status" value="1"/>
</dbReference>
<evidence type="ECO:0000256" key="1">
    <source>
        <dbReference type="ARBA" id="ARBA00010879"/>
    </source>
</evidence>
<dbReference type="CDD" id="cd01647">
    <property type="entry name" value="RT_LTR"/>
    <property type="match status" value="1"/>
</dbReference>
<dbReference type="EC" id="3.1.26.4" evidence="2"/>
<comment type="similarity">
    <text evidence="1">Belongs to the beta type-B retroviral polymerase family. HERV class-II K(HML-2) pol subfamily.</text>
</comment>
<keyword evidence="4" id="KW-0233">DNA recombination</keyword>
<dbReference type="InterPro" id="IPR043502">
    <property type="entry name" value="DNA/RNA_pol_sf"/>
</dbReference>
<dbReference type="InterPro" id="IPR011010">
    <property type="entry name" value="DNA_brk_join_enz"/>
</dbReference>
<dbReference type="InterPro" id="IPR013762">
    <property type="entry name" value="Integrase-like_cat_sf"/>
</dbReference>
<feature type="region of interest" description="Disordered" evidence="5">
    <location>
        <begin position="1015"/>
        <end position="1038"/>
    </location>
</feature>
<feature type="region of interest" description="Disordered" evidence="5">
    <location>
        <begin position="821"/>
        <end position="869"/>
    </location>
</feature>
<feature type="region of interest" description="Disordered" evidence="5">
    <location>
        <begin position="950"/>
        <end position="974"/>
    </location>
</feature>
<dbReference type="PANTHER" id="PTHR33066">
    <property type="entry name" value="INTEGRASE_SAM-LIKE_N DOMAIN-CONTAINING PROTEIN"/>
    <property type="match status" value="1"/>
</dbReference>
<evidence type="ECO:0000256" key="4">
    <source>
        <dbReference type="ARBA" id="ARBA00023172"/>
    </source>
</evidence>
<protein>
    <recommendedName>
        <fullName evidence="2">ribonuclease H</fullName>
        <ecNumber evidence="2">3.1.26.4</ecNumber>
    </recommendedName>
</protein>
<dbReference type="Proteomes" id="UP000830375">
    <property type="component" value="Unassembled WGS sequence"/>
</dbReference>
<reference evidence="7 8" key="1">
    <citation type="submission" date="2022-01" db="EMBL/GenBank/DDBJ databases">
        <title>A high-quality chromosome-level genome assembly of rohu carp, Labeo rohita.</title>
        <authorList>
            <person name="Arick M.A. II"/>
            <person name="Hsu C.-Y."/>
            <person name="Magbanua Z."/>
            <person name="Pechanova O."/>
            <person name="Grover C."/>
            <person name="Miller E."/>
            <person name="Thrash A."/>
            <person name="Ezzel L."/>
            <person name="Alam S."/>
            <person name="Benzie J."/>
            <person name="Hamilton M."/>
            <person name="Karsi A."/>
            <person name="Lawrence M.L."/>
            <person name="Peterson D.G."/>
        </authorList>
    </citation>
    <scope>NUCLEOTIDE SEQUENCE [LARGE SCALE GENOMIC DNA]</scope>
    <source>
        <strain evidence="8">BAU-BD-2019</strain>
        <tissue evidence="7">Blood</tissue>
    </source>
</reference>
<feature type="region of interest" description="Disordered" evidence="5">
    <location>
        <begin position="1055"/>
        <end position="1083"/>
    </location>
</feature>
<dbReference type="EMBL" id="JACTAM010000010">
    <property type="protein sequence ID" value="KAI2659866.1"/>
    <property type="molecule type" value="Genomic_DNA"/>
</dbReference>
<accession>A0ABQ8MBC7</accession>
<keyword evidence="8" id="KW-1185">Reference proteome</keyword>
<evidence type="ECO:0000313" key="7">
    <source>
        <dbReference type="EMBL" id="KAI2659866.1"/>
    </source>
</evidence>